<proteinExistence type="inferred from homology"/>
<keyword evidence="2 5" id="KW-0479">Metal-binding</keyword>
<dbReference type="Proteomes" id="UP000256645">
    <property type="component" value="Unassembled WGS sequence"/>
</dbReference>
<dbReference type="Gene3D" id="2.60.120.330">
    <property type="entry name" value="B-lactam Antibiotic, Isopenicillin N Synthase, Chain"/>
    <property type="match status" value="1"/>
</dbReference>
<dbReference type="Pfam" id="PF14226">
    <property type="entry name" value="DIOX_N"/>
    <property type="match status" value="1"/>
</dbReference>
<evidence type="ECO:0000256" key="2">
    <source>
        <dbReference type="ARBA" id="ARBA00022723"/>
    </source>
</evidence>
<evidence type="ECO:0000313" key="8">
    <source>
        <dbReference type="EMBL" id="RDW61978.1"/>
    </source>
</evidence>
<comment type="similarity">
    <text evidence="1 5">Belongs to the iron/ascorbate-dependent oxidoreductase family.</text>
</comment>
<dbReference type="GO" id="GO:0044283">
    <property type="term" value="P:small molecule biosynthetic process"/>
    <property type="evidence" value="ECO:0007669"/>
    <property type="project" value="UniProtKB-ARBA"/>
</dbReference>
<feature type="region of interest" description="Disordered" evidence="6">
    <location>
        <begin position="169"/>
        <end position="188"/>
    </location>
</feature>
<dbReference type="PANTHER" id="PTHR10209:SF881">
    <property type="entry name" value="FI07970P-RELATED"/>
    <property type="match status" value="1"/>
</dbReference>
<dbReference type="InterPro" id="IPR044861">
    <property type="entry name" value="IPNS-like_FE2OG_OXY"/>
</dbReference>
<protein>
    <recommendedName>
        <fullName evidence="7">Fe2OG dioxygenase domain-containing protein</fullName>
    </recommendedName>
</protein>
<gene>
    <name evidence="8" type="ORF">BP6252_11411</name>
</gene>
<evidence type="ECO:0000313" key="9">
    <source>
        <dbReference type="Proteomes" id="UP000256645"/>
    </source>
</evidence>
<feature type="domain" description="Fe2OG dioxygenase" evidence="7">
    <location>
        <begin position="151"/>
        <end position="281"/>
    </location>
</feature>
<dbReference type="Pfam" id="PF03171">
    <property type="entry name" value="2OG-FeII_Oxy"/>
    <property type="match status" value="1"/>
</dbReference>
<evidence type="ECO:0000256" key="6">
    <source>
        <dbReference type="SAM" id="MobiDB-lite"/>
    </source>
</evidence>
<keyword evidence="9" id="KW-1185">Reference proteome</keyword>
<dbReference type="PROSITE" id="PS51471">
    <property type="entry name" value="FE2OG_OXY"/>
    <property type="match status" value="1"/>
</dbReference>
<dbReference type="GO" id="GO:0046872">
    <property type="term" value="F:metal ion binding"/>
    <property type="evidence" value="ECO:0007669"/>
    <property type="project" value="UniProtKB-KW"/>
</dbReference>
<feature type="compositionally biased region" description="Polar residues" evidence="6">
    <location>
        <begin position="171"/>
        <end position="186"/>
    </location>
</feature>
<evidence type="ECO:0000259" key="7">
    <source>
        <dbReference type="PROSITE" id="PS51471"/>
    </source>
</evidence>
<evidence type="ECO:0000256" key="4">
    <source>
        <dbReference type="ARBA" id="ARBA00023004"/>
    </source>
</evidence>
<evidence type="ECO:0000256" key="5">
    <source>
        <dbReference type="RuleBase" id="RU003682"/>
    </source>
</evidence>
<dbReference type="PANTHER" id="PTHR10209">
    <property type="entry name" value="OXIDOREDUCTASE, 2OG-FE II OXYGENASE FAMILY PROTEIN"/>
    <property type="match status" value="1"/>
</dbReference>
<dbReference type="InterPro" id="IPR005123">
    <property type="entry name" value="Oxoglu/Fe-dep_dioxygenase_dom"/>
</dbReference>
<dbReference type="GO" id="GO:0016491">
    <property type="term" value="F:oxidoreductase activity"/>
    <property type="evidence" value="ECO:0007669"/>
    <property type="project" value="UniProtKB-KW"/>
</dbReference>
<name>A0A3D8QJT5_9HELO</name>
<keyword evidence="3 5" id="KW-0560">Oxidoreductase</keyword>
<reference evidence="8 9" key="1">
    <citation type="journal article" date="2018" name="IMA Fungus">
        <title>IMA Genome-F 9: Draft genome sequence of Annulohypoxylon stygium, Aspergillus mulundensis, Berkeleyomyces basicola (syn. Thielaviopsis basicola), Ceratocystis smalleyi, two Cercospora beticola strains, Coleophoma cylindrospora, Fusarium fracticaudum, Phialophora cf. hyalina, and Morchella septimelata.</title>
        <authorList>
            <person name="Wingfield B.D."/>
            <person name="Bills G.F."/>
            <person name="Dong Y."/>
            <person name="Huang W."/>
            <person name="Nel W.J."/>
            <person name="Swalarsk-Parry B.S."/>
            <person name="Vaghefi N."/>
            <person name="Wilken P.M."/>
            <person name="An Z."/>
            <person name="de Beer Z.W."/>
            <person name="De Vos L."/>
            <person name="Chen L."/>
            <person name="Duong T.A."/>
            <person name="Gao Y."/>
            <person name="Hammerbacher A."/>
            <person name="Kikkert J.R."/>
            <person name="Li Y."/>
            <person name="Li H."/>
            <person name="Li K."/>
            <person name="Li Q."/>
            <person name="Liu X."/>
            <person name="Ma X."/>
            <person name="Naidoo K."/>
            <person name="Pethybridge S.J."/>
            <person name="Sun J."/>
            <person name="Steenkamp E.T."/>
            <person name="van der Nest M.A."/>
            <person name="van Wyk S."/>
            <person name="Wingfield M.J."/>
            <person name="Xiong C."/>
            <person name="Yue Q."/>
            <person name="Zhang X."/>
        </authorList>
    </citation>
    <scope>NUCLEOTIDE SEQUENCE [LARGE SCALE GENOMIC DNA]</scope>
    <source>
        <strain evidence="8 9">BP6252</strain>
    </source>
</reference>
<evidence type="ECO:0000256" key="1">
    <source>
        <dbReference type="ARBA" id="ARBA00008056"/>
    </source>
</evidence>
<dbReference type="OrthoDB" id="406156at2759"/>
<sequence length="335" mass="37389">MAALPIIDLREIGSPDELAAELLRVGKDPGFFYLVGHHISVDIFDVCRDFFSNTPLAEKKMYWTESGDKGYTGMRDENLAGKGNGDLKESFYIASQKICPDQQLPLKLEENREQIEKFISQCESTAKILLEGFALGLELESSFLSKHHGGKCNRLRLIHYPEVPFTAPDLPTSTTEATPRPDTQTHPIDEKTDIRAGAHSDYGSLTLLFQQATDQGGLQVLQHGGAWRDVPYLKGAIVVNIGDALEFWTSGQLRSTVHRVVFPRTAAESGSRFSIPFFVQPDAEVLLAPLPLLGTPVEIEERVSRFQRVLKEKGYHEADPITAGEHLRRRLQATY</sequence>
<dbReference type="InterPro" id="IPR026992">
    <property type="entry name" value="DIOX_N"/>
</dbReference>
<evidence type="ECO:0000256" key="3">
    <source>
        <dbReference type="ARBA" id="ARBA00023002"/>
    </source>
</evidence>
<dbReference type="EMBL" id="PDLM01000014">
    <property type="protein sequence ID" value="RDW61978.1"/>
    <property type="molecule type" value="Genomic_DNA"/>
</dbReference>
<dbReference type="InterPro" id="IPR027443">
    <property type="entry name" value="IPNS-like_sf"/>
</dbReference>
<dbReference type="AlphaFoldDB" id="A0A3D8QJT5"/>
<dbReference type="SUPFAM" id="SSF51197">
    <property type="entry name" value="Clavaminate synthase-like"/>
    <property type="match status" value="1"/>
</dbReference>
<dbReference type="STRING" id="1849047.A0A3D8QJT5"/>
<organism evidence="8 9">
    <name type="scientific">Coleophoma cylindrospora</name>
    <dbReference type="NCBI Taxonomy" id="1849047"/>
    <lineage>
        <taxon>Eukaryota</taxon>
        <taxon>Fungi</taxon>
        <taxon>Dikarya</taxon>
        <taxon>Ascomycota</taxon>
        <taxon>Pezizomycotina</taxon>
        <taxon>Leotiomycetes</taxon>
        <taxon>Helotiales</taxon>
        <taxon>Dermateaceae</taxon>
        <taxon>Coleophoma</taxon>
    </lineage>
</organism>
<comment type="caution">
    <text evidence="8">The sequence shown here is derived from an EMBL/GenBank/DDBJ whole genome shotgun (WGS) entry which is preliminary data.</text>
</comment>
<accession>A0A3D8QJT5</accession>
<keyword evidence="4 5" id="KW-0408">Iron</keyword>